<evidence type="ECO:0000313" key="1">
    <source>
        <dbReference type="EMBL" id="MDE1358879.1"/>
    </source>
</evidence>
<reference evidence="1" key="1">
    <citation type="submission" date="2022-02" db="EMBL/GenBank/DDBJ databases">
        <title>Emergence and expansion in Europe of a Vibrio aestuarianus clonal complex pathogenic for oysters.</title>
        <authorList>
            <person name="Mesnil A."/>
            <person name="Travers M.-A."/>
        </authorList>
    </citation>
    <scope>NUCLEOTIDE SEQUENCE</scope>
    <source>
        <strain evidence="1">151-ITT-15-cp-1</strain>
    </source>
</reference>
<dbReference type="PROSITE" id="PS51257">
    <property type="entry name" value="PROKAR_LIPOPROTEIN"/>
    <property type="match status" value="1"/>
</dbReference>
<organism evidence="1 2">
    <name type="scientific">Vibrio aestuarianus</name>
    <dbReference type="NCBI Taxonomy" id="28171"/>
    <lineage>
        <taxon>Bacteria</taxon>
        <taxon>Pseudomonadati</taxon>
        <taxon>Pseudomonadota</taxon>
        <taxon>Gammaproteobacteria</taxon>
        <taxon>Vibrionales</taxon>
        <taxon>Vibrionaceae</taxon>
        <taxon>Vibrio</taxon>
    </lineage>
</organism>
<accession>A0A9X4J4H7</accession>
<dbReference type="AlphaFoldDB" id="A0A9X4J4H7"/>
<dbReference type="EMBL" id="JAKNAP010000098">
    <property type="protein sequence ID" value="MDE1358879.1"/>
    <property type="molecule type" value="Genomic_DNA"/>
</dbReference>
<dbReference type="RefSeq" id="WP_274674250.1">
    <property type="nucleotide sequence ID" value="NZ_JAKNAP010000098.1"/>
</dbReference>
<evidence type="ECO:0000313" key="2">
    <source>
        <dbReference type="Proteomes" id="UP001140973"/>
    </source>
</evidence>
<proteinExistence type="predicted"/>
<comment type="caution">
    <text evidence="1">The sequence shown here is derived from an EMBL/GenBank/DDBJ whole genome shotgun (WGS) entry which is preliminary data.</text>
</comment>
<protein>
    <recommendedName>
        <fullName evidence="3">Lipoprotein</fullName>
    </recommendedName>
</protein>
<evidence type="ECO:0008006" key="3">
    <source>
        <dbReference type="Google" id="ProtNLM"/>
    </source>
</evidence>
<gene>
    <name evidence="1" type="ORF">L9W73_16470</name>
</gene>
<sequence length="168" mass="18901">MYLEKKLYVFEDAMRAVVLGFALVLACQSAFSSEKHQALQGLDKLIKSSDVINDTNSKETTRSSMLSKDFVLYRCVLSELERQGQYSNDNAIVAVMTNKPRIISVTSEIQYWILGLSKAAHSGYSKICSSGQPNEVSLVVSGFLESSQLYERLAILNEHGWREPWQPK</sequence>
<dbReference type="Proteomes" id="UP001140973">
    <property type="component" value="Unassembled WGS sequence"/>
</dbReference>
<name>A0A9X4J4H7_9VIBR</name>